<dbReference type="EMBL" id="CAXHTB010000021">
    <property type="protein sequence ID" value="CAL0328429.1"/>
    <property type="molecule type" value="Genomic_DNA"/>
</dbReference>
<evidence type="ECO:0000313" key="2">
    <source>
        <dbReference type="EMBL" id="CAL0328429.1"/>
    </source>
</evidence>
<evidence type="ECO:0000313" key="3">
    <source>
        <dbReference type="Proteomes" id="UP001497480"/>
    </source>
</evidence>
<accession>A0AAV1Y377</accession>
<sequence>MKTSFIKPVTSAATTSFSFSSTVKFLQPQQPERRASLIKLLQLLVAHHTSRRRRKGCDELLVSFDDFYPTDIWFNNEKEADKGSEKMELKENENNRKEERGDRR</sequence>
<evidence type="ECO:0000256" key="1">
    <source>
        <dbReference type="SAM" id="MobiDB-lite"/>
    </source>
</evidence>
<organism evidence="2 3">
    <name type="scientific">Lupinus luteus</name>
    <name type="common">European yellow lupine</name>
    <dbReference type="NCBI Taxonomy" id="3873"/>
    <lineage>
        <taxon>Eukaryota</taxon>
        <taxon>Viridiplantae</taxon>
        <taxon>Streptophyta</taxon>
        <taxon>Embryophyta</taxon>
        <taxon>Tracheophyta</taxon>
        <taxon>Spermatophyta</taxon>
        <taxon>Magnoliopsida</taxon>
        <taxon>eudicotyledons</taxon>
        <taxon>Gunneridae</taxon>
        <taxon>Pentapetalae</taxon>
        <taxon>rosids</taxon>
        <taxon>fabids</taxon>
        <taxon>Fabales</taxon>
        <taxon>Fabaceae</taxon>
        <taxon>Papilionoideae</taxon>
        <taxon>50 kb inversion clade</taxon>
        <taxon>genistoids sensu lato</taxon>
        <taxon>core genistoids</taxon>
        <taxon>Genisteae</taxon>
        <taxon>Lupinus</taxon>
    </lineage>
</organism>
<name>A0AAV1Y377_LUPLU</name>
<gene>
    <name evidence="2" type="ORF">LLUT_LOCUS29489</name>
</gene>
<keyword evidence="3" id="KW-1185">Reference proteome</keyword>
<feature type="region of interest" description="Disordered" evidence="1">
    <location>
        <begin position="79"/>
        <end position="104"/>
    </location>
</feature>
<reference evidence="2 3" key="1">
    <citation type="submission" date="2024-03" db="EMBL/GenBank/DDBJ databases">
        <authorList>
            <person name="Martinez-Hernandez J."/>
        </authorList>
    </citation>
    <scope>NUCLEOTIDE SEQUENCE [LARGE SCALE GENOMIC DNA]</scope>
</reference>
<dbReference type="Proteomes" id="UP001497480">
    <property type="component" value="Unassembled WGS sequence"/>
</dbReference>
<protein>
    <submittedName>
        <fullName evidence="2">Uncharacterized protein</fullName>
    </submittedName>
</protein>
<comment type="caution">
    <text evidence="2">The sequence shown here is derived from an EMBL/GenBank/DDBJ whole genome shotgun (WGS) entry which is preliminary data.</text>
</comment>
<proteinExistence type="predicted"/>
<dbReference type="AlphaFoldDB" id="A0AAV1Y377"/>